<dbReference type="Pfam" id="PF00319">
    <property type="entry name" value="SRF-TF"/>
    <property type="match status" value="1"/>
</dbReference>
<dbReference type="PRINTS" id="PR00404">
    <property type="entry name" value="MADSDOMAIN"/>
</dbReference>
<dbReference type="GO" id="GO:0005634">
    <property type="term" value="C:nucleus"/>
    <property type="evidence" value="ECO:0007669"/>
    <property type="project" value="UniProtKB-SubCell"/>
</dbReference>
<dbReference type="InterPro" id="IPR002100">
    <property type="entry name" value="TF_MADSbox"/>
</dbReference>
<evidence type="ECO:0000256" key="2">
    <source>
        <dbReference type="ARBA" id="ARBA00023015"/>
    </source>
</evidence>
<gene>
    <name evidence="8" type="ORF">BAE44_0005027</name>
</gene>
<comment type="caution">
    <text evidence="8">The sequence shown here is derived from an EMBL/GenBank/DDBJ whole genome shotgun (WGS) entry which is preliminary data.</text>
</comment>
<dbReference type="GO" id="GO:0000981">
    <property type="term" value="F:DNA-binding transcription factor activity, RNA polymerase II-specific"/>
    <property type="evidence" value="ECO:0007669"/>
    <property type="project" value="InterPro"/>
</dbReference>
<proteinExistence type="predicted"/>
<keyword evidence="3" id="KW-0238">DNA-binding</keyword>
<comment type="subcellular location">
    <subcellularLocation>
        <location evidence="1">Nucleus</location>
    </subcellularLocation>
</comment>
<keyword evidence="4" id="KW-0804">Transcription</keyword>
<dbReference type="PANTHER" id="PTHR11945:SF764">
    <property type="entry name" value="AGAMOUS-LIKE MADS-BOX PROTEIN AGL62"/>
    <property type="match status" value="1"/>
</dbReference>
<dbReference type="OrthoDB" id="679952at2759"/>
<dbReference type="GO" id="GO:0045944">
    <property type="term" value="P:positive regulation of transcription by RNA polymerase II"/>
    <property type="evidence" value="ECO:0007669"/>
    <property type="project" value="InterPro"/>
</dbReference>
<evidence type="ECO:0000256" key="6">
    <source>
        <dbReference type="SAM" id="MobiDB-lite"/>
    </source>
</evidence>
<evidence type="ECO:0000256" key="1">
    <source>
        <dbReference type="ARBA" id="ARBA00004123"/>
    </source>
</evidence>
<evidence type="ECO:0000256" key="5">
    <source>
        <dbReference type="ARBA" id="ARBA00023242"/>
    </source>
</evidence>
<dbReference type="PANTHER" id="PTHR11945">
    <property type="entry name" value="MADS BOX PROTEIN"/>
    <property type="match status" value="1"/>
</dbReference>
<dbReference type="EMBL" id="LWDX02017018">
    <property type="protein sequence ID" value="OEL33953.1"/>
    <property type="molecule type" value="Genomic_DNA"/>
</dbReference>
<dbReference type="STRING" id="888268.A0A1E5W971"/>
<dbReference type="CDD" id="cd00266">
    <property type="entry name" value="MADS_SRF_like"/>
    <property type="match status" value="1"/>
</dbReference>
<evidence type="ECO:0000313" key="9">
    <source>
        <dbReference type="Proteomes" id="UP000095767"/>
    </source>
</evidence>
<evidence type="ECO:0000256" key="4">
    <source>
        <dbReference type="ARBA" id="ARBA00023163"/>
    </source>
</evidence>
<dbReference type="SMART" id="SM00432">
    <property type="entry name" value="MADS"/>
    <property type="match status" value="1"/>
</dbReference>
<dbReference type="SUPFAM" id="SSF55455">
    <property type="entry name" value="SRF-like"/>
    <property type="match status" value="1"/>
</dbReference>
<dbReference type="GO" id="GO:0046983">
    <property type="term" value="F:protein dimerization activity"/>
    <property type="evidence" value="ECO:0007669"/>
    <property type="project" value="InterPro"/>
</dbReference>
<evidence type="ECO:0000313" key="8">
    <source>
        <dbReference type="EMBL" id="OEL33953.1"/>
    </source>
</evidence>
<feature type="compositionally biased region" description="Low complexity" evidence="6">
    <location>
        <begin position="249"/>
        <end position="265"/>
    </location>
</feature>
<feature type="domain" description="MADS-box" evidence="7">
    <location>
        <begin position="72"/>
        <end position="132"/>
    </location>
</feature>
<dbReference type="AlphaFoldDB" id="A0A1E5W971"/>
<name>A0A1E5W971_9POAL</name>
<organism evidence="8 9">
    <name type="scientific">Dichanthelium oligosanthes</name>
    <dbReference type="NCBI Taxonomy" id="888268"/>
    <lineage>
        <taxon>Eukaryota</taxon>
        <taxon>Viridiplantae</taxon>
        <taxon>Streptophyta</taxon>
        <taxon>Embryophyta</taxon>
        <taxon>Tracheophyta</taxon>
        <taxon>Spermatophyta</taxon>
        <taxon>Magnoliopsida</taxon>
        <taxon>Liliopsida</taxon>
        <taxon>Poales</taxon>
        <taxon>Poaceae</taxon>
        <taxon>PACMAD clade</taxon>
        <taxon>Panicoideae</taxon>
        <taxon>Panicodae</taxon>
        <taxon>Paniceae</taxon>
        <taxon>Dichantheliinae</taxon>
        <taxon>Dichanthelium</taxon>
    </lineage>
</organism>
<feature type="region of interest" description="Disordered" evidence="6">
    <location>
        <begin position="451"/>
        <end position="488"/>
    </location>
</feature>
<reference evidence="8 9" key="1">
    <citation type="submission" date="2016-09" db="EMBL/GenBank/DDBJ databases">
        <title>The draft genome of Dichanthelium oligosanthes: A C3 panicoid grass species.</title>
        <authorList>
            <person name="Studer A.J."/>
            <person name="Schnable J.C."/>
            <person name="Brutnell T.P."/>
        </authorList>
    </citation>
    <scope>NUCLEOTIDE SEQUENCE [LARGE SCALE GENOMIC DNA]</scope>
    <source>
        <strain evidence="9">cv. Kellogg 1175</strain>
        <tissue evidence="8">Leaf</tissue>
    </source>
</reference>
<dbReference type="Gene3D" id="3.40.1810.10">
    <property type="entry name" value="Transcription factor, MADS-box"/>
    <property type="match status" value="1"/>
</dbReference>
<sequence>MFAFGAPSAGNIIDSFLSGNTMEDPIPNDEAQKAKIIYLQIELIRLEKLKDVQDRRTWESMAHSREIQESSMWPRRSGISYIKNDNSRSITFFKRRAGLYKAAADLSTLTGARIAIALESETGKMSSFGTPSAGPIIDSFLSGNTPVDPFVNEEEKAKITLLQNEIFKVEKDKFMEDKRTKEAIARAKETQETSRKAKLVYGKIHDLSVEELNELVHDFSEVQQEIDDLLQPQQPSCPLEVDGSRDPSHQWLSSSSSHSQIQLPPRRLPWTPIQPSLQLPRSSWSLPQWSRSQSSFLNNPSLLPSAQAQPTPLFQHSLMPLHPSEVQPQAEMILPPTETYQHNYNTQRVHSNGNISQPFSQSFLMPALPPPPPFYTEFPPPSSSQQLPTPLPTEAEFHLAEQPENQANTQDFTAACHPFANHQWPSPIPSNEPYFDINLYGLNLHLGDHGYPGGHQVTGEHDMPGPSGLHQQASDCPYRNFFESSSEE</sequence>
<keyword evidence="2" id="KW-0805">Transcription regulation</keyword>
<keyword evidence="5" id="KW-0539">Nucleus</keyword>
<keyword evidence="9" id="KW-1185">Reference proteome</keyword>
<evidence type="ECO:0000256" key="3">
    <source>
        <dbReference type="ARBA" id="ARBA00023125"/>
    </source>
</evidence>
<dbReference type="Proteomes" id="UP000095767">
    <property type="component" value="Unassembled WGS sequence"/>
</dbReference>
<accession>A0A1E5W971</accession>
<dbReference type="GO" id="GO:0000978">
    <property type="term" value="F:RNA polymerase II cis-regulatory region sequence-specific DNA binding"/>
    <property type="evidence" value="ECO:0007669"/>
    <property type="project" value="TreeGrafter"/>
</dbReference>
<evidence type="ECO:0000259" key="7">
    <source>
        <dbReference type="PROSITE" id="PS50066"/>
    </source>
</evidence>
<protein>
    <recommendedName>
        <fullName evidence="7">MADS-box domain-containing protein</fullName>
    </recommendedName>
</protein>
<dbReference type="PROSITE" id="PS50066">
    <property type="entry name" value="MADS_BOX_2"/>
    <property type="match status" value="1"/>
</dbReference>
<feature type="region of interest" description="Disordered" evidence="6">
    <location>
        <begin position="233"/>
        <end position="274"/>
    </location>
</feature>
<dbReference type="InterPro" id="IPR033897">
    <property type="entry name" value="SRF-like_MADS-box"/>
</dbReference>
<dbReference type="InterPro" id="IPR036879">
    <property type="entry name" value="TF_MADSbox_sf"/>
</dbReference>